<sequence>KSEAINKVNARFRHNAKYITLSGPIEKDIDTEKMSNACMESGL</sequence>
<reference evidence="1" key="1">
    <citation type="journal article" date="2014" name="Front. Microbiol.">
        <title>High frequency of phylogenetically diverse reductive dehalogenase-homologous genes in deep subseafloor sedimentary metagenomes.</title>
        <authorList>
            <person name="Kawai M."/>
            <person name="Futagami T."/>
            <person name="Toyoda A."/>
            <person name="Takaki Y."/>
            <person name="Nishi S."/>
            <person name="Hori S."/>
            <person name="Arai W."/>
            <person name="Tsubouchi T."/>
            <person name="Morono Y."/>
            <person name="Uchiyama I."/>
            <person name="Ito T."/>
            <person name="Fujiyama A."/>
            <person name="Inagaki F."/>
            <person name="Takami H."/>
        </authorList>
    </citation>
    <scope>NUCLEOTIDE SEQUENCE</scope>
    <source>
        <strain evidence="1">Expedition CK06-06</strain>
    </source>
</reference>
<evidence type="ECO:0000313" key="1">
    <source>
        <dbReference type="EMBL" id="GAG14195.1"/>
    </source>
</evidence>
<gene>
    <name evidence="1" type="ORF">S01H1_59398</name>
</gene>
<accession>X0V7S6</accession>
<protein>
    <submittedName>
        <fullName evidence="1">Uncharacterized protein</fullName>
    </submittedName>
</protein>
<name>X0V7S6_9ZZZZ</name>
<proteinExistence type="predicted"/>
<organism evidence="1">
    <name type="scientific">marine sediment metagenome</name>
    <dbReference type="NCBI Taxonomy" id="412755"/>
    <lineage>
        <taxon>unclassified sequences</taxon>
        <taxon>metagenomes</taxon>
        <taxon>ecological metagenomes</taxon>
    </lineage>
</organism>
<comment type="caution">
    <text evidence="1">The sequence shown here is derived from an EMBL/GenBank/DDBJ whole genome shotgun (WGS) entry which is preliminary data.</text>
</comment>
<feature type="non-terminal residue" evidence="1">
    <location>
        <position position="1"/>
    </location>
</feature>
<dbReference type="AlphaFoldDB" id="X0V7S6"/>
<dbReference type="EMBL" id="BARS01038848">
    <property type="protein sequence ID" value="GAG14195.1"/>
    <property type="molecule type" value="Genomic_DNA"/>
</dbReference>